<dbReference type="AlphaFoldDB" id="A0A089HSW5"/>
<feature type="transmembrane region" description="Helical" evidence="6">
    <location>
        <begin position="145"/>
        <end position="166"/>
    </location>
</feature>
<keyword evidence="2" id="KW-1003">Cell membrane</keyword>
<dbReference type="Proteomes" id="UP000029409">
    <property type="component" value="Chromosome"/>
</dbReference>
<evidence type="ECO:0000256" key="5">
    <source>
        <dbReference type="ARBA" id="ARBA00023136"/>
    </source>
</evidence>
<feature type="transmembrane region" description="Helical" evidence="6">
    <location>
        <begin position="69"/>
        <end position="90"/>
    </location>
</feature>
<reference evidence="7 8" key="1">
    <citation type="submission" date="2014-08" db="EMBL/GenBank/DDBJ databases">
        <title>Comparative genomics of the Paenibacillus odorifer group.</title>
        <authorList>
            <person name="den Bakker H.C."/>
            <person name="Tsai Y.-C."/>
            <person name="Martin N."/>
            <person name="Korlach J."/>
            <person name="Wiedmann M."/>
        </authorList>
    </citation>
    <scope>NUCLEOTIDE SEQUENCE [LARGE SCALE GENOMIC DNA]</scope>
    <source>
        <strain evidence="7 8">DSM 1735</strain>
    </source>
</reference>
<organism evidence="7 8">
    <name type="scientific">Paenibacillus durus</name>
    <name type="common">Paenibacillus azotofixans</name>
    <dbReference type="NCBI Taxonomy" id="44251"/>
    <lineage>
        <taxon>Bacteria</taxon>
        <taxon>Bacillati</taxon>
        <taxon>Bacillota</taxon>
        <taxon>Bacilli</taxon>
        <taxon>Bacillales</taxon>
        <taxon>Paenibacillaceae</taxon>
        <taxon>Paenibacillus</taxon>
    </lineage>
</organism>
<evidence type="ECO:0000313" key="7">
    <source>
        <dbReference type="EMBL" id="AIQ13413.1"/>
    </source>
</evidence>
<proteinExistence type="predicted"/>
<evidence type="ECO:0000256" key="6">
    <source>
        <dbReference type="SAM" id="Phobius"/>
    </source>
</evidence>
<keyword evidence="3 6" id="KW-0812">Transmembrane</keyword>
<evidence type="ECO:0000256" key="2">
    <source>
        <dbReference type="ARBA" id="ARBA00022475"/>
    </source>
</evidence>
<name>A0A089HSW5_PAEDU</name>
<dbReference type="eggNOG" id="COG1280">
    <property type="taxonomic scope" value="Bacteria"/>
</dbReference>
<dbReference type="Pfam" id="PF01810">
    <property type="entry name" value="LysE"/>
    <property type="match status" value="1"/>
</dbReference>
<protein>
    <recommendedName>
        <fullName evidence="9">Lysine transporter LysE</fullName>
    </recommendedName>
</protein>
<feature type="transmembrane region" description="Helical" evidence="6">
    <location>
        <begin position="110"/>
        <end position="133"/>
    </location>
</feature>
<dbReference type="OrthoDB" id="7874789at2"/>
<dbReference type="STRING" id="44251.PDUR_16940"/>
<feature type="transmembrane region" description="Helical" evidence="6">
    <location>
        <begin position="41"/>
        <end position="62"/>
    </location>
</feature>
<keyword evidence="8" id="KW-1185">Reference proteome</keyword>
<dbReference type="InterPro" id="IPR001123">
    <property type="entry name" value="LeuE-type"/>
</dbReference>
<dbReference type="GO" id="GO:0006865">
    <property type="term" value="P:amino acid transport"/>
    <property type="evidence" value="ECO:0007669"/>
    <property type="project" value="InterPro"/>
</dbReference>
<gene>
    <name evidence="7" type="ORF">PDUR_16940</name>
</gene>
<comment type="subcellular location">
    <subcellularLocation>
        <location evidence="1">Cell membrane</location>
        <topology evidence="1">Multi-pass membrane protein</topology>
    </subcellularLocation>
</comment>
<dbReference type="GO" id="GO:0005886">
    <property type="term" value="C:plasma membrane"/>
    <property type="evidence" value="ECO:0007669"/>
    <property type="project" value="UniProtKB-SubCell"/>
</dbReference>
<dbReference type="RefSeq" id="WP_042207210.1">
    <property type="nucleotide sequence ID" value="NZ_CP009288.1"/>
</dbReference>
<evidence type="ECO:0000313" key="8">
    <source>
        <dbReference type="Proteomes" id="UP000029409"/>
    </source>
</evidence>
<feature type="transmembrane region" description="Helical" evidence="6">
    <location>
        <begin position="178"/>
        <end position="199"/>
    </location>
</feature>
<dbReference type="EMBL" id="CP009288">
    <property type="protein sequence ID" value="AIQ13413.1"/>
    <property type="molecule type" value="Genomic_DNA"/>
</dbReference>
<sequence length="210" mass="22179">MIFKGLKLGLLLQLAVGPVCLFIFHAASLRGFAAAEAGVAGVSVADGLFILAALRGVALLGAGRRPGGILYVLGAGTLMVFGLTMIAGIFGYSLLPVLPIANGSGQDGMFVRAFLLTASNPLTLLFWTGIFSAKMAELKLRSSELTQYGLGCLLATVLFLTAIALLGQLAHPLVTPAFAQWLNFLTGILFLFFAFRLIVKWIFRSEAPTA</sequence>
<evidence type="ECO:0008006" key="9">
    <source>
        <dbReference type="Google" id="ProtNLM"/>
    </source>
</evidence>
<keyword evidence="4 6" id="KW-1133">Transmembrane helix</keyword>
<dbReference type="KEGG" id="pdu:PDUR_16940"/>
<evidence type="ECO:0000256" key="4">
    <source>
        <dbReference type="ARBA" id="ARBA00022989"/>
    </source>
</evidence>
<accession>A0A089HSW5</accession>
<evidence type="ECO:0000256" key="1">
    <source>
        <dbReference type="ARBA" id="ARBA00004651"/>
    </source>
</evidence>
<evidence type="ECO:0000256" key="3">
    <source>
        <dbReference type="ARBA" id="ARBA00022692"/>
    </source>
</evidence>
<keyword evidence="5 6" id="KW-0472">Membrane</keyword>